<feature type="region of interest" description="Disordered" evidence="1">
    <location>
        <begin position="125"/>
        <end position="172"/>
    </location>
</feature>
<feature type="region of interest" description="Disordered" evidence="1">
    <location>
        <begin position="270"/>
        <end position="317"/>
    </location>
</feature>
<accession>A0A5B0R1M6</accession>
<dbReference type="AlphaFoldDB" id="A0A5B0R1M6"/>
<dbReference type="EMBL" id="VSWC01000001">
    <property type="protein sequence ID" value="KAA1119259.1"/>
    <property type="molecule type" value="Genomic_DNA"/>
</dbReference>
<dbReference type="OrthoDB" id="2509948at2759"/>
<reference evidence="2 3" key="1">
    <citation type="submission" date="2019-05" db="EMBL/GenBank/DDBJ databases">
        <title>Emergence of the Ug99 lineage of the wheat stem rust pathogen through somatic hybridization.</title>
        <authorList>
            <person name="Li F."/>
            <person name="Upadhyaya N.M."/>
            <person name="Sperschneider J."/>
            <person name="Matny O."/>
            <person name="Nguyen-Phuc H."/>
            <person name="Mago R."/>
            <person name="Raley C."/>
            <person name="Miller M.E."/>
            <person name="Silverstein K.A.T."/>
            <person name="Henningsen E."/>
            <person name="Hirsch C.D."/>
            <person name="Visser B."/>
            <person name="Pretorius Z.A."/>
            <person name="Steffenson B.J."/>
            <person name="Schwessinger B."/>
            <person name="Dodds P.N."/>
            <person name="Figueroa M."/>
        </authorList>
    </citation>
    <scope>NUCLEOTIDE SEQUENCE [LARGE SCALE GENOMIC DNA]</scope>
    <source>
        <strain evidence="2">21-0</strain>
    </source>
</reference>
<feature type="region of interest" description="Disordered" evidence="1">
    <location>
        <begin position="478"/>
        <end position="501"/>
    </location>
</feature>
<evidence type="ECO:0000313" key="3">
    <source>
        <dbReference type="Proteomes" id="UP000324748"/>
    </source>
</evidence>
<protein>
    <submittedName>
        <fullName evidence="2">Uncharacterized protein</fullName>
    </submittedName>
</protein>
<organism evidence="2 3">
    <name type="scientific">Puccinia graminis f. sp. tritici</name>
    <dbReference type="NCBI Taxonomy" id="56615"/>
    <lineage>
        <taxon>Eukaryota</taxon>
        <taxon>Fungi</taxon>
        <taxon>Dikarya</taxon>
        <taxon>Basidiomycota</taxon>
        <taxon>Pucciniomycotina</taxon>
        <taxon>Pucciniomycetes</taxon>
        <taxon>Pucciniales</taxon>
        <taxon>Pucciniaceae</taxon>
        <taxon>Puccinia</taxon>
    </lineage>
</organism>
<evidence type="ECO:0000313" key="2">
    <source>
        <dbReference type="EMBL" id="KAA1119259.1"/>
    </source>
</evidence>
<evidence type="ECO:0000256" key="1">
    <source>
        <dbReference type="SAM" id="MobiDB-lite"/>
    </source>
</evidence>
<feature type="compositionally biased region" description="Basic and acidic residues" evidence="1">
    <location>
        <begin position="128"/>
        <end position="139"/>
    </location>
</feature>
<dbReference type="Proteomes" id="UP000324748">
    <property type="component" value="Unassembled WGS sequence"/>
</dbReference>
<sequence>MPGKMNQTWPQQPFFQTENGYNTRIRYLEEVVHLLIARTNLVPPSPISSPPLSSSFRYSTERGLIPLLSKGTAESLEIASRSDRTYYFNPSPHTRSPTAHLISARLFKPRPRSCPIVTRGKSPLSVLSKDENATRDPKSARPGILTAPPPVLNKFGSSATGPDHWSSSNMRLTCSSRPPSCASVTGLSSQNPAVGPSSVLQANNSLSRSRSLDRFPPTACAKVPKAEYASVTQSPSSVIAIATESPASTSTDAAFASKIAVTAQDPTAISPLLDPSAQTAKLPTSGSDPATSPTSSHSKNNLSPRPSTPDTTDTSDHDPISVIVIKADNPLPTSFLTNHIACTAATATQMSLTPNQTMANTLPSTLSSSDCTPTKQCPKSENILSSIVTPPELAAAPLAPPESFESKSVLSSTTNCSSSLICPTAQNCLENLEVAAVGGIEILDNDDIDSIEAQIAPEYSQATLDYYNDIQEYLQQANADETETKKKRKKKEKEKGQPNFNSQQSDFILSILRGGAISQPGILGEQIDVPYDLLGMAFPTLCILYLEQ</sequence>
<comment type="caution">
    <text evidence="2">The sequence shown here is derived from an EMBL/GenBank/DDBJ whole genome shotgun (WGS) entry which is preliminary data.</text>
</comment>
<feature type="compositionally biased region" description="Polar residues" evidence="1">
    <location>
        <begin position="155"/>
        <end position="172"/>
    </location>
</feature>
<gene>
    <name evidence="2" type="ORF">PGT21_019580</name>
</gene>
<proteinExistence type="predicted"/>
<feature type="compositionally biased region" description="Polar residues" evidence="1">
    <location>
        <begin position="276"/>
        <end position="302"/>
    </location>
</feature>
<name>A0A5B0R1M6_PUCGR</name>
<feature type="compositionally biased region" description="Low complexity" evidence="1">
    <location>
        <begin position="303"/>
        <end position="312"/>
    </location>
</feature>
<keyword evidence="3" id="KW-1185">Reference proteome</keyword>